<reference evidence="2" key="1">
    <citation type="journal article" date="2013" name="Genome Announc.">
        <title>Draft genome sequence of the basidiomycetous yeast-like fungus Pseudozyma hubeiensis SY62, which produces an abundant amount of the biosurfactant mannosylerythritol lipids.</title>
        <authorList>
            <person name="Konishi M."/>
            <person name="Hatada Y."/>
            <person name="Horiuchi J."/>
        </authorList>
    </citation>
    <scope>NUCLEOTIDE SEQUENCE [LARGE SCALE GENOMIC DNA]</scope>
    <source>
        <strain evidence="2">SY62</strain>
    </source>
</reference>
<dbReference type="GeneID" id="24108227"/>
<protein>
    <submittedName>
        <fullName evidence="1">Zinc-binding dehydrogenase</fullName>
    </submittedName>
</protein>
<accession>R9P256</accession>
<gene>
    <name evidence="1" type="ORF">PHSY_002936</name>
</gene>
<dbReference type="Proteomes" id="UP000014071">
    <property type="component" value="Unassembled WGS sequence"/>
</dbReference>
<sequence length="141" mass="16104">MKRKNAESCAGMRWQVRETTFFLPQNQRRNSPRLGELSEALALVPDRLLVLRQARLIRAASAKASEIEQRTYRGAVAPLRNQKAEAAKREKKIEETGANRVSHTGIRAVRRTGTTGSQILTGRKDRLCYYCRKSDRFLCLE</sequence>
<name>R9P256_PSEHS</name>
<evidence type="ECO:0000313" key="1">
    <source>
        <dbReference type="EMBL" id="GAC95361.1"/>
    </source>
</evidence>
<proteinExistence type="predicted"/>
<dbReference type="OrthoDB" id="10552848at2759"/>
<keyword evidence="2" id="KW-1185">Reference proteome</keyword>
<dbReference type="AlphaFoldDB" id="R9P256"/>
<dbReference type="RefSeq" id="XP_012188948.1">
    <property type="nucleotide sequence ID" value="XM_012333558.1"/>
</dbReference>
<organism evidence="1 2">
    <name type="scientific">Pseudozyma hubeiensis (strain SY62)</name>
    <name type="common">Yeast</name>
    <dbReference type="NCBI Taxonomy" id="1305764"/>
    <lineage>
        <taxon>Eukaryota</taxon>
        <taxon>Fungi</taxon>
        <taxon>Dikarya</taxon>
        <taxon>Basidiomycota</taxon>
        <taxon>Ustilaginomycotina</taxon>
        <taxon>Ustilaginomycetes</taxon>
        <taxon>Ustilaginales</taxon>
        <taxon>Ustilaginaceae</taxon>
        <taxon>Pseudozyma</taxon>
    </lineage>
</organism>
<dbReference type="EMBL" id="DF238793">
    <property type="protein sequence ID" value="GAC95361.1"/>
    <property type="molecule type" value="Genomic_DNA"/>
</dbReference>
<dbReference type="HOGENOM" id="CLU_1826128_0_0_1"/>
<evidence type="ECO:0000313" key="2">
    <source>
        <dbReference type="Proteomes" id="UP000014071"/>
    </source>
</evidence>